<dbReference type="SUPFAM" id="SSF58038">
    <property type="entry name" value="SNARE fusion complex"/>
    <property type="match status" value="1"/>
</dbReference>
<dbReference type="GO" id="GO:0006888">
    <property type="term" value="P:endoplasmic reticulum to Golgi vesicle-mediated transport"/>
    <property type="evidence" value="ECO:0007669"/>
    <property type="project" value="TreeGrafter"/>
</dbReference>
<dbReference type="OrthoDB" id="27923at2759"/>
<dbReference type="Proteomes" id="UP001150925">
    <property type="component" value="Unassembled WGS sequence"/>
</dbReference>
<evidence type="ECO:0000313" key="12">
    <source>
        <dbReference type="Proteomes" id="UP001150925"/>
    </source>
</evidence>
<dbReference type="GO" id="GO:0005484">
    <property type="term" value="F:SNAP receptor activity"/>
    <property type="evidence" value="ECO:0007669"/>
    <property type="project" value="TreeGrafter"/>
</dbReference>
<evidence type="ECO:0000256" key="3">
    <source>
        <dbReference type="ARBA" id="ARBA00023136"/>
    </source>
</evidence>
<evidence type="ECO:0000256" key="5">
    <source>
        <dbReference type="ARBA" id="ARBA00023288"/>
    </source>
</evidence>
<dbReference type="PANTHER" id="PTHR45806">
    <property type="entry name" value="SYNAPTOBREVIN HOMOLOG YKT6"/>
    <property type="match status" value="1"/>
</dbReference>
<protein>
    <submittedName>
        <fullName evidence="11">Palmitoyltransferase</fullName>
    </submittedName>
</protein>
<keyword evidence="12" id="KW-1185">Reference proteome</keyword>
<evidence type="ECO:0000256" key="7">
    <source>
        <dbReference type="ARBA" id="ARBA00046278"/>
    </source>
</evidence>
<evidence type="ECO:0000313" key="11">
    <source>
        <dbReference type="EMBL" id="KAJ1950494.1"/>
    </source>
</evidence>
<dbReference type="Pfam" id="PF00957">
    <property type="entry name" value="Synaptobrevin"/>
    <property type="match status" value="1"/>
</dbReference>
<evidence type="ECO:0000256" key="8">
    <source>
        <dbReference type="PROSITE-ProRule" id="PRU00290"/>
    </source>
</evidence>
<dbReference type="Gene3D" id="3.30.450.50">
    <property type="entry name" value="Longin domain"/>
    <property type="match status" value="1"/>
</dbReference>
<dbReference type="Pfam" id="PF13774">
    <property type="entry name" value="Longin"/>
    <property type="match status" value="1"/>
</dbReference>
<keyword evidence="6" id="KW-0636">Prenylation</keyword>
<evidence type="ECO:0000256" key="1">
    <source>
        <dbReference type="ARBA" id="ARBA00008025"/>
    </source>
</evidence>
<comment type="caution">
    <text evidence="11">The sequence shown here is derived from an EMBL/GenBank/DDBJ whole genome shotgun (WGS) entry which is preliminary data.</text>
</comment>
<sequence>MKVLSLGIYDIVNKPEKPLAYVDDIGDFGYFQQRPLKNFLTFFSKLAAERNATAARDVVTKEEYYLYVYRTTQGLATVLVTQGQYPNRVAFSLLGQLMDDYVMAFPTPASRQGSPAFAPIHTYLGKFQNPKESDALTQVRQELDETTEVLTKTMESLLQRGETLDTLVDKSNDLSWQSKQFYKTAKKNNSCCQFM</sequence>
<comment type="subcellular location">
    <subcellularLocation>
        <location evidence="7">Endomembrane system</location>
        <topology evidence="7">Lipid-anchor</topology>
        <orientation evidence="7">Cytoplasmic side</orientation>
    </subcellularLocation>
</comment>
<keyword evidence="8" id="KW-0175">Coiled coil</keyword>
<organism evidence="11 12">
    <name type="scientific">Dispira parvispora</name>
    <dbReference type="NCBI Taxonomy" id="1520584"/>
    <lineage>
        <taxon>Eukaryota</taxon>
        <taxon>Fungi</taxon>
        <taxon>Fungi incertae sedis</taxon>
        <taxon>Zoopagomycota</taxon>
        <taxon>Kickxellomycotina</taxon>
        <taxon>Dimargaritomycetes</taxon>
        <taxon>Dimargaritales</taxon>
        <taxon>Dimargaritaceae</taxon>
        <taxon>Dispira</taxon>
    </lineage>
</organism>
<dbReference type="PROSITE" id="PS50859">
    <property type="entry name" value="LONGIN"/>
    <property type="match status" value="1"/>
</dbReference>
<dbReference type="InterPro" id="IPR011012">
    <property type="entry name" value="Longin-like_dom_sf"/>
</dbReference>
<dbReference type="PROSITE" id="PS50892">
    <property type="entry name" value="V_SNARE"/>
    <property type="match status" value="1"/>
</dbReference>
<comment type="similarity">
    <text evidence="1">Belongs to the synaptobrevin family.</text>
</comment>
<dbReference type="InterPro" id="IPR010908">
    <property type="entry name" value="Longin_dom"/>
</dbReference>
<evidence type="ECO:0000256" key="2">
    <source>
        <dbReference type="ARBA" id="ARBA00022481"/>
    </source>
</evidence>
<dbReference type="PANTHER" id="PTHR45806:SF1">
    <property type="entry name" value="SYNAPTOBREVIN HOMOLOG YKT6"/>
    <property type="match status" value="1"/>
</dbReference>
<evidence type="ECO:0000259" key="10">
    <source>
        <dbReference type="PROSITE" id="PS50892"/>
    </source>
</evidence>
<keyword evidence="3" id="KW-0472">Membrane</keyword>
<dbReference type="AlphaFoldDB" id="A0A9W8E3I5"/>
<feature type="domain" description="V-SNARE coiled-coil homology" evidence="10">
    <location>
        <begin position="135"/>
        <end position="195"/>
    </location>
</feature>
<dbReference type="InterPro" id="IPR042855">
    <property type="entry name" value="V_SNARE_CC"/>
</dbReference>
<dbReference type="EMBL" id="JANBPY010003720">
    <property type="protein sequence ID" value="KAJ1950494.1"/>
    <property type="molecule type" value="Genomic_DNA"/>
</dbReference>
<gene>
    <name evidence="11" type="primary">YKT6</name>
    <name evidence="11" type="ORF">IWQ62_006560</name>
</gene>
<keyword evidence="4" id="KW-0564">Palmitate</keyword>
<evidence type="ECO:0000256" key="6">
    <source>
        <dbReference type="ARBA" id="ARBA00023289"/>
    </source>
</evidence>
<evidence type="ECO:0000259" key="9">
    <source>
        <dbReference type="PROSITE" id="PS50859"/>
    </source>
</evidence>
<evidence type="ECO:0000256" key="4">
    <source>
        <dbReference type="ARBA" id="ARBA00023139"/>
    </source>
</evidence>
<dbReference type="GO" id="GO:0005794">
    <property type="term" value="C:Golgi apparatus"/>
    <property type="evidence" value="ECO:0007669"/>
    <property type="project" value="TreeGrafter"/>
</dbReference>
<dbReference type="SUPFAM" id="SSF64356">
    <property type="entry name" value="SNARE-like"/>
    <property type="match status" value="1"/>
</dbReference>
<keyword evidence="2" id="KW-0488">Methylation</keyword>
<dbReference type="Gene3D" id="1.20.5.110">
    <property type="match status" value="1"/>
</dbReference>
<accession>A0A9W8E3I5</accession>
<keyword evidence="5" id="KW-0449">Lipoprotein</keyword>
<dbReference type="CDD" id="cd14824">
    <property type="entry name" value="Longin"/>
    <property type="match status" value="1"/>
</dbReference>
<dbReference type="SMART" id="SM01270">
    <property type="entry name" value="Longin"/>
    <property type="match status" value="1"/>
</dbReference>
<reference evidence="11" key="1">
    <citation type="submission" date="2022-07" db="EMBL/GenBank/DDBJ databases">
        <title>Phylogenomic reconstructions and comparative analyses of Kickxellomycotina fungi.</title>
        <authorList>
            <person name="Reynolds N.K."/>
            <person name="Stajich J.E."/>
            <person name="Barry K."/>
            <person name="Grigoriev I.V."/>
            <person name="Crous P."/>
            <person name="Smith M.E."/>
        </authorList>
    </citation>
    <scope>NUCLEOTIDE SEQUENCE</scope>
    <source>
        <strain evidence="11">RSA 1196</strain>
    </source>
</reference>
<proteinExistence type="inferred from homology"/>
<feature type="domain" description="Longin" evidence="9">
    <location>
        <begin position="11"/>
        <end position="105"/>
    </location>
</feature>
<name>A0A9W8E3I5_9FUNG</name>